<dbReference type="PIRSF" id="PIRSF016838">
    <property type="entry name" value="PafC"/>
    <property type="match status" value="1"/>
</dbReference>
<evidence type="ECO:0000256" key="1">
    <source>
        <dbReference type="ARBA" id="ARBA00023015"/>
    </source>
</evidence>
<dbReference type="EMBL" id="CP046956">
    <property type="protein sequence ID" value="QTM98752.1"/>
    <property type="molecule type" value="Genomic_DNA"/>
</dbReference>
<protein>
    <submittedName>
        <fullName evidence="4">WYL domain-containing protein</fullName>
    </submittedName>
</protein>
<dbReference type="InterPro" id="IPR001034">
    <property type="entry name" value="DeoR_HTH"/>
</dbReference>
<gene>
    <name evidence="4" type="ORF">ERJ70_05250</name>
</gene>
<name>A0ABX7VPB7_9BACI</name>
<keyword evidence="2" id="KW-0804">Transcription</keyword>
<dbReference type="InterPro" id="IPR057727">
    <property type="entry name" value="WCX_dom"/>
</dbReference>
<dbReference type="Gene3D" id="1.10.10.10">
    <property type="entry name" value="Winged helix-like DNA-binding domain superfamily/Winged helix DNA-binding domain"/>
    <property type="match status" value="1"/>
</dbReference>
<dbReference type="PROSITE" id="PS52050">
    <property type="entry name" value="WYL"/>
    <property type="match status" value="1"/>
</dbReference>
<evidence type="ECO:0000256" key="2">
    <source>
        <dbReference type="ARBA" id="ARBA00023163"/>
    </source>
</evidence>
<accession>A0ABX7VPB7</accession>
<dbReference type="InterPro" id="IPR013196">
    <property type="entry name" value="HTH_11"/>
</dbReference>
<feature type="domain" description="HTH deoR-type" evidence="3">
    <location>
        <begin position="2"/>
        <end position="57"/>
    </location>
</feature>
<dbReference type="InterPro" id="IPR028349">
    <property type="entry name" value="PafC-like"/>
</dbReference>
<proteinExistence type="predicted"/>
<keyword evidence="1" id="KW-0805">Transcription regulation</keyword>
<organism evidence="4 5">
    <name type="scientific">Sediminibacillus dalangtanensis</name>
    <dbReference type="NCBI Taxonomy" id="2729421"/>
    <lineage>
        <taxon>Bacteria</taxon>
        <taxon>Bacillati</taxon>
        <taxon>Bacillota</taxon>
        <taxon>Bacilli</taxon>
        <taxon>Bacillales</taxon>
        <taxon>Bacillaceae</taxon>
        <taxon>Sediminibacillus</taxon>
    </lineage>
</organism>
<sequence length="322" mass="36963">MRGDRLISILLLLQSYDKLTAKQLSEKLEVSERTIYRDMEVLSRIGIPVVAERGKQGGWSLLDNYKTSLTGFKEAEVHALFISYSIQLLEDLGLKREAEDARNKLFASLPAVQQNSAKAVWNRIYIDTSNWRQKQENVASFSVLQQAIWQTKKLRIEYQRADGSEDERIVKPLGLVAKGNNWYFIAGKENNEIRSYRISRIKAAKPTAETFIRPKSFDLASYWHSTTKAFIKNLPEYHVSVQVFEAILPRLTFTGRFVRILKVKDPSQEGWVPVDLVFNTEEEAAAYILGFANQIRVLKPKRLHNKVSDMAKATAAFYQQND</sequence>
<evidence type="ECO:0000313" key="4">
    <source>
        <dbReference type="EMBL" id="QTM98752.1"/>
    </source>
</evidence>
<dbReference type="SUPFAM" id="SSF46785">
    <property type="entry name" value="Winged helix' DNA-binding domain"/>
    <property type="match status" value="1"/>
</dbReference>
<dbReference type="Proteomes" id="UP000665043">
    <property type="component" value="Chromosome"/>
</dbReference>
<dbReference type="Pfam" id="PF25583">
    <property type="entry name" value="WCX"/>
    <property type="match status" value="1"/>
</dbReference>
<dbReference type="PROSITE" id="PS51000">
    <property type="entry name" value="HTH_DEOR_2"/>
    <property type="match status" value="1"/>
</dbReference>
<keyword evidence="5" id="KW-1185">Reference proteome</keyword>
<dbReference type="Pfam" id="PF08279">
    <property type="entry name" value="HTH_11"/>
    <property type="match status" value="1"/>
</dbReference>
<dbReference type="InterPro" id="IPR036388">
    <property type="entry name" value="WH-like_DNA-bd_sf"/>
</dbReference>
<dbReference type="InterPro" id="IPR026881">
    <property type="entry name" value="WYL_dom"/>
</dbReference>
<dbReference type="PANTHER" id="PTHR34580:SF1">
    <property type="entry name" value="PROTEIN PAFC"/>
    <property type="match status" value="1"/>
</dbReference>
<dbReference type="RefSeq" id="WP_209367685.1">
    <property type="nucleotide sequence ID" value="NZ_CP046956.1"/>
</dbReference>
<reference evidence="4 5" key="1">
    <citation type="submission" date="2019-12" db="EMBL/GenBank/DDBJ databases">
        <title>The whole genome sequencing of a strain isolated from a Mars analog, Dalangtan Playa.</title>
        <authorList>
            <person name="Huang T."/>
        </authorList>
    </citation>
    <scope>NUCLEOTIDE SEQUENCE [LARGE SCALE GENOMIC DNA]</scope>
    <source>
        <strain evidence="4 5">DP4-553-S</strain>
    </source>
</reference>
<dbReference type="InterPro" id="IPR036390">
    <property type="entry name" value="WH_DNA-bd_sf"/>
</dbReference>
<evidence type="ECO:0000259" key="3">
    <source>
        <dbReference type="PROSITE" id="PS51000"/>
    </source>
</evidence>
<dbReference type="PANTHER" id="PTHR34580">
    <property type="match status" value="1"/>
</dbReference>
<evidence type="ECO:0000313" key="5">
    <source>
        <dbReference type="Proteomes" id="UP000665043"/>
    </source>
</evidence>
<dbReference type="InterPro" id="IPR051534">
    <property type="entry name" value="CBASS_pafABC_assoc_protein"/>
</dbReference>
<dbReference type="Pfam" id="PF13280">
    <property type="entry name" value="WYL"/>
    <property type="match status" value="1"/>
</dbReference>